<name>A0A1H1XER3_9FLAO</name>
<keyword evidence="4" id="KW-1185">Reference proteome</keyword>
<dbReference type="InterPro" id="IPR019861">
    <property type="entry name" value="PorP/SprF_Bacteroidetes"/>
</dbReference>
<feature type="region of interest" description="Disordered" evidence="1">
    <location>
        <begin position="579"/>
        <end position="601"/>
    </location>
</feature>
<feature type="compositionally biased region" description="Low complexity" evidence="1">
    <location>
        <begin position="579"/>
        <end position="588"/>
    </location>
</feature>
<keyword evidence="2" id="KW-0732">Signal</keyword>
<dbReference type="RefSeq" id="WP_092447620.1">
    <property type="nucleotide sequence ID" value="NZ_LT629774.1"/>
</dbReference>
<evidence type="ECO:0000313" key="3">
    <source>
        <dbReference type="EMBL" id="SDT07754.1"/>
    </source>
</evidence>
<accession>A0A1H1XER3</accession>
<evidence type="ECO:0000256" key="2">
    <source>
        <dbReference type="SAM" id="SignalP"/>
    </source>
</evidence>
<evidence type="ECO:0000313" key="4">
    <source>
        <dbReference type="Proteomes" id="UP000198963"/>
    </source>
</evidence>
<gene>
    <name evidence="3" type="ORF">SAMN04489797_3188</name>
</gene>
<feature type="compositionally biased region" description="Basic and acidic residues" evidence="1">
    <location>
        <begin position="589"/>
        <end position="601"/>
    </location>
</feature>
<reference evidence="3 4" key="1">
    <citation type="submission" date="2016-10" db="EMBL/GenBank/DDBJ databases">
        <authorList>
            <person name="Varghese N."/>
            <person name="Submissions S."/>
        </authorList>
    </citation>
    <scope>NUCLEOTIDE SEQUENCE [LARGE SCALE GENOMIC DNA]</scope>
    <source>
        <strain evidence="3 4">RHA_55</strain>
    </source>
</reference>
<dbReference type="AlphaFoldDB" id="A0A1H1XER3"/>
<dbReference type="EMBL" id="LT629774">
    <property type="protein sequence ID" value="SDT07754.1"/>
    <property type="molecule type" value="Genomic_DNA"/>
</dbReference>
<evidence type="ECO:0000256" key="1">
    <source>
        <dbReference type="SAM" id="MobiDB-lite"/>
    </source>
</evidence>
<feature type="chain" id="PRO_5009265487" evidence="2">
    <location>
        <begin position="21"/>
        <end position="899"/>
    </location>
</feature>
<dbReference type="Pfam" id="PF11751">
    <property type="entry name" value="PorP_SprF"/>
    <property type="match status" value="1"/>
</dbReference>
<dbReference type="STRING" id="1249933.SAMN04489797_3188"/>
<protein>
    <submittedName>
        <fullName evidence="3">Type IX secretion system membrane protein, PorP/SprF family</fullName>
    </submittedName>
</protein>
<sequence length="899" mass="100109">MKGLFLLLILCFCSVQTFYAQEDDGVVSLAIPTRNSLTFNRYTINPTFSFVREQTKYISFYNKREWVQFENAPLTYLASYSGRFGENIGAGLGLFQQNYGVLTTFGGILNFAYNATLGYDSNLTFGLNIGAYKSGVNTGNVVTNFNDPSLQNVPENFLITINPGINYGTEFLDFGVSINNLALYNLESFALIEDNPQQSVQAHVMYTGYMSSRGFFDESKFTGLLRSEFQKEETIISGVAMVTVPKGIWGQVGYNTLYGVSGGIGLNITTQIAIEYNYETAFGDLSNYGPSHEISLAYRFKNNNYYDYSRADEVTGILSTNKNRRRRVTKTPKSTVASRKSVIDAKAKADAEAQRKVEQEELVLQQQQEAEAKRIEAQKTKALAEAKAKDEKEEAERIAAQRAEMRAKIQAEQKAKEEAAAQAKLLAEQKAQEEAAAQAKLLAEQKAKEEAAAQAKLLAEQKAKEEAAAQAKLLAEQKAQEEAAAQAKLLAEQKAKEEAAAQAKLLAEQKVKEAAAQAKLLAEQKAQEEAAAQAKLLAEQQAKEEAAAQAKLLAEQKAKEEAAAQAKLLAEQKAQEEAAAQAKLLAEQKAQEEEKEEKEANVDAIANPKDALAVSMQTISKATEASKAVQNELLKQFDDIVAIKDQDLKDMKEENDLSDQGIVVQPKPFKSVTAENNKLRAIKADLDAVIKTRSEKIEELKAIYEERAAIKELALDEVTLFYKKEINRLQSEQLKANEAKSKLDLKLEAIKVATEFEKRRRIKRAAFNNEDDRYSQDRARLKKLKETTALAETPYKAEDFDFGEAQGNSIKILKNISHVESGFYLIIAVHSDVKSRDEFLRKVIASGRTNVDFFHDVNTSKYYIYYDKVDDISSANRALETKGNRPYNGKMTIVKIENQ</sequence>
<organism evidence="3 4">
    <name type="scientific">Winogradskyella sediminis</name>
    <dbReference type="NCBI Taxonomy" id="1382466"/>
    <lineage>
        <taxon>Bacteria</taxon>
        <taxon>Pseudomonadati</taxon>
        <taxon>Bacteroidota</taxon>
        <taxon>Flavobacteriia</taxon>
        <taxon>Flavobacteriales</taxon>
        <taxon>Flavobacteriaceae</taxon>
        <taxon>Winogradskyella</taxon>
    </lineage>
</organism>
<proteinExistence type="predicted"/>
<dbReference type="NCBIfam" id="TIGR03519">
    <property type="entry name" value="T9SS_PorP_fam"/>
    <property type="match status" value="1"/>
</dbReference>
<dbReference type="Proteomes" id="UP000198963">
    <property type="component" value="Chromosome I"/>
</dbReference>
<feature type="signal peptide" evidence="2">
    <location>
        <begin position="1"/>
        <end position="20"/>
    </location>
</feature>